<keyword evidence="2" id="KW-0812">Transmembrane</keyword>
<keyword evidence="2" id="KW-0472">Membrane</keyword>
<sequence>MLSDLIGKVGKWGAAIAGVCSACGAIGGVMAYLLTFKQDFDSAKAQVTDLKAQVLSLKSAVEAAPSGASGSRGERGLQGERGPAGPPGPSGAHGDQGPPGPAGSAARGSGMTDDVIAVIDKRIDQRLSSSKASLATSQPKGFVSTLNSKDCLSSSSLSEVRVLLVSNKTEFCSDDGEILGKIVNVGWYAESSGWIDIAIPGRSNFQCNFGQTCELRWLEGKIFYIEKFANKDEIKVAQLRFKAK</sequence>
<evidence type="ECO:0000313" key="4">
    <source>
        <dbReference type="Proteomes" id="UP001597176"/>
    </source>
</evidence>
<dbReference type="RefSeq" id="WP_238204654.1">
    <property type="nucleotide sequence ID" value="NZ_JBHTND010000005.1"/>
</dbReference>
<comment type="caution">
    <text evidence="3">The sequence shown here is derived from an EMBL/GenBank/DDBJ whole genome shotgun (WGS) entry which is preliminary data.</text>
</comment>
<gene>
    <name evidence="3" type="ORF">ACFQ4G_05910</name>
</gene>
<dbReference type="EMBL" id="JBHTND010000005">
    <property type="protein sequence ID" value="MFD1301119.1"/>
    <property type="molecule type" value="Genomic_DNA"/>
</dbReference>
<evidence type="ECO:0000256" key="2">
    <source>
        <dbReference type="SAM" id="Phobius"/>
    </source>
</evidence>
<feature type="transmembrane region" description="Helical" evidence="2">
    <location>
        <begin position="12"/>
        <end position="34"/>
    </location>
</feature>
<reference evidence="4" key="1">
    <citation type="journal article" date="2019" name="Int. J. Syst. Evol. Microbiol.">
        <title>The Global Catalogue of Microorganisms (GCM) 10K type strain sequencing project: providing services to taxonomists for standard genome sequencing and annotation.</title>
        <authorList>
            <consortium name="The Broad Institute Genomics Platform"/>
            <consortium name="The Broad Institute Genome Sequencing Center for Infectious Disease"/>
            <person name="Wu L."/>
            <person name="Ma J."/>
        </authorList>
    </citation>
    <scope>NUCLEOTIDE SEQUENCE [LARGE SCALE GENOMIC DNA]</scope>
    <source>
        <strain evidence="4">CCUG 56108</strain>
    </source>
</reference>
<evidence type="ECO:0000256" key="1">
    <source>
        <dbReference type="SAM" id="MobiDB-lite"/>
    </source>
</evidence>
<organism evidence="3 4">
    <name type="scientific">Methylobacterium marchantiae</name>
    <dbReference type="NCBI Taxonomy" id="600331"/>
    <lineage>
        <taxon>Bacteria</taxon>
        <taxon>Pseudomonadati</taxon>
        <taxon>Pseudomonadota</taxon>
        <taxon>Alphaproteobacteria</taxon>
        <taxon>Hyphomicrobiales</taxon>
        <taxon>Methylobacteriaceae</taxon>
        <taxon>Methylobacterium</taxon>
    </lineage>
</organism>
<evidence type="ECO:0000313" key="3">
    <source>
        <dbReference type="EMBL" id="MFD1301119.1"/>
    </source>
</evidence>
<keyword evidence="2" id="KW-1133">Transmembrane helix</keyword>
<feature type="region of interest" description="Disordered" evidence="1">
    <location>
        <begin position="63"/>
        <end position="109"/>
    </location>
</feature>
<protein>
    <submittedName>
        <fullName evidence="3">Collagen-like protein</fullName>
    </submittedName>
</protein>
<accession>A0ABW3WXX6</accession>
<keyword evidence="4" id="KW-1185">Reference proteome</keyword>
<name>A0ABW3WXX6_9HYPH</name>
<proteinExistence type="predicted"/>
<dbReference type="Proteomes" id="UP001597176">
    <property type="component" value="Unassembled WGS sequence"/>
</dbReference>